<evidence type="ECO:0000256" key="1">
    <source>
        <dbReference type="ARBA" id="ARBA00006540"/>
    </source>
</evidence>
<dbReference type="GO" id="GO:0003735">
    <property type="term" value="F:structural constituent of ribosome"/>
    <property type="evidence" value="ECO:0007669"/>
    <property type="project" value="UniProtKB-UniRule"/>
</dbReference>
<dbReference type="Proteomes" id="UP000070427">
    <property type="component" value="Unassembled WGS sequence"/>
</dbReference>
<sequence length="209" mass="23131">MAKKAILGIKLGMTQIFNEAGEAVPVTVVEAGPCVVIQKKTPENDGYSALKVGFKDVKETRLTKPVLGQFKKYQLKPKKYIRELKIDDIDKYNIGDEIKVDIFEPGDRVDVTGITIGKGFAGGVKRWNFNRGPMSHGSMYHRRPGSGGATDPERVFKGKRMPGHLGHEKVTVQNLEIVKVDPERNLLLIKGSVPGTRKSLLYIKSTVKS</sequence>
<evidence type="ECO:0000256" key="7">
    <source>
        <dbReference type="HAMAP-Rule" id="MF_01325"/>
    </source>
</evidence>
<evidence type="ECO:0000256" key="3">
    <source>
        <dbReference type="ARBA" id="ARBA00022884"/>
    </source>
</evidence>
<comment type="caution">
    <text evidence="10">The sequence shown here is derived from an EMBL/GenBank/DDBJ whole genome shotgun (WGS) entry which is preliminary data.</text>
</comment>
<dbReference type="STRING" id="520764.AN618_18150"/>
<comment type="function">
    <text evidence="7 9">One of the primary rRNA binding proteins, it binds directly near the 3'-end of the 23S rRNA, where it nucleates assembly of the 50S subunit.</text>
</comment>
<dbReference type="AlphaFoldDB" id="A0A140L598"/>
<protein>
    <recommendedName>
        <fullName evidence="6 7">Large ribosomal subunit protein uL3</fullName>
    </recommendedName>
</protein>
<keyword evidence="5 7" id="KW-0687">Ribonucleoprotein</keyword>
<dbReference type="OrthoDB" id="9806135at2"/>
<keyword evidence="11" id="KW-1185">Reference proteome</keyword>
<dbReference type="GO" id="GO:0022625">
    <property type="term" value="C:cytosolic large ribosomal subunit"/>
    <property type="evidence" value="ECO:0007669"/>
    <property type="project" value="TreeGrafter"/>
</dbReference>
<accession>A0A140L598</accession>
<proteinExistence type="inferred from homology"/>
<gene>
    <name evidence="7 10" type="primary">rplC</name>
    <name evidence="10" type="ORF">AN618_18150</name>
</gene>
<dbReference type="InterPro" id="IPR019927">
    <property type="entry name" value="Ribosomal_uL3_bac/org-type"/>
</dbReference>
<dbReference type="GO" id="GO:0006412">
    <property type="term" value="P:translation"/>
    <property type="evidence" value="ECO:0007669"/>
    <property type="project" value="UniProtKB-UniRule"/>
</dbReference>
<evidence type="ECO:0000256" key="5">
    <source>
        <dbReference type="ARBA" id="ARBA00023274"/>
    </source>
</evidence>
<name>A0A140L598_9FIRM</name>
<dbReference type="FunFam" id="2.40.30.10:FF:000004">
    <property type="entry name" value="50S ribosomal protein L3"/>
    <property type="match status" value="1"/>
</dbReference>
<organism evidence="10 11">
    <name type="scientific">Fervidicola ferrireducens</name>
    <dbReference type="NCBI Taxonomy" id="520764"/>
    <lineage>
        <taxon>Bacteria</taxon>
        <taxon>Bacillati</taxon>
        <taxon>Bacillota</taxon>
        <taxon>Clostridia</taxon>
        <taxon>Thermosediminibacterales</taxon>
        <taxon>Thermosediminibacteraceae</taxon>
        <taxon>Fervidicola</taxon>
    </lineage>
</organism>
<dbReference type="NCBIfam" id="TIGR03625">
    <property type="entry name" value="L3_bact"/>
    <property type="match status" value="1"/>
</dbReference>
<dbReference type="Gene3D" id="2.40.30.10">
    <property type="entry name" value="Translation factors"/>
    <property type="match status" value="1"/>
</dbReference>
<dbReference type="InterPro" id="IPR019926">
    <property type="entry name" value="Ribosomal_uL3_CS"/>
</dbReference>
<evidence type="ECO:0000256" key="4">
    <source>
        <dbReference type="ARBA" id="ARBA00022980"/>
    </source>
</evidence>
<dbReference type="InterPro" id="IPR009000">
    <property type="entry name" value="Transl_B-barrel_sf"/>
</dbReference>
<dbReference type="PATRIC" id="fig|520764.3.peg.1951"/>
<dbReference type="PANTHER" id="PTHR11229">
    <property type="entry name" value="50S RIBOSOMAL PROTEIN L3"/>
    <property type="match status" value="1"/>
</dbReference>
<dbReference type="SUPFAM" id="SSF50447">
    <property type="entry name" value="Translation proteins"/>
    <property type="match status" value="1"/>
</dbReference>
<evidence type="ECO:0000313" key="10">
    <source>
        <dbReference type="EMBL" id="KXG75723.1"/>
    </source>
</evidence>
<dbReference type="PANTHER" id="PTHR11229:SF16">
    <property type="entry name" value="LARGE RIBOSOMAL SUBUNIT PROTEIN UL3C"/>
    <property type="match status" value="1"/>
</dbReference>
<dbReference type="PROSITE" id="PS00474">
    <property type="entry name" value="RIBOSOMAL_L3"/>
    <property type="match status" value="1"/>
</dbReference>
<dbReference type="InterPro" id="IPR000597">
    <property type="entry name" value="Ribosomal_uL3"/>
</dbReference>
<dbReference type="RefSeq" id="WP_066354091.1">
    <property type="nucleotide sequence ID" value="NZ_LOED01000024.1"/>
</dbReference>
<evidence type="ECO:0000256" key="8">
    <source>
        <dbReference type="RuleBase" id="RU003905"/>
    </source>
</evidence>
<dbReference type="FunCoup" id="A0A140L598">
    <property type="interactions" value="433"/>
</dbReference>
<keyword evidence="2 7" id="KW-0699">rRNA-binding</keyword>
<evidence type="ECO:0000256" key="9">
    <source>
        <dbReference type="RuleBase" id="RU003906"/>
    </source>
</evidence>
<keyword evidence="3 7" id="KW-0694">RNA-binding</keyword>
<evidence type="ECO:0000313" key="11">
    <source>
        <dbReference type="Proteomes" id="UP000070427"/>
    </source>
</evidence>
<comment type="similarity">
    <text evidence="1 7 8">Belongs to the universal ribosomal protein uL3 family.</text>
</comment>
<evidence type="ECO:0000256" key="6">
    <source>
        <dbReference type="ARBA" id="ARBA00035243"/>
    </source>
</evidence>
<dbReference type="HAMAP" id="MF_01325_B">
    <property type="entry name" value="Ribosomal_uL3_B"/>
    <property type="match status" value="1"/>
</dbReference>
<dbReference type="GO" id="GO:0019843">
    <property type="term" value="F:rRNA binding"/>
    <property type="evidence" value="ECO:0007669"/>
    <property type="project" value="UniProtKB-UniRule"/>
</dbReference>
<dbReference type="FunFam" id="3.30.160.810:FF:000001">
    <property type="entry name" value="50S ribosomal protein L3"/>
    <property type="match status" value="1"/>
</dbReference>
<comment type="subunit">
    <text evidence="7 9">Part of the 50S ribosomal subunit. Forms a cluster with proteins L14 and L19.</text>
</comment>
<keyword evidence="4 7" id="KW-0689">Ribosomal protein</keyword>
<dbReference type="Gene3D" id="3.30.160.810">
    <property type="match status" value="1"/>
</dbReference>
<dbReference type="EMBL" id="LOED01000024">
    <property type="protein sequence ID" value="KXG75723.1"/>
    <property type="molecule type" value="Genomic_DNA"/>
</dbReference>
<evidence type="ECO:0000256" key="2">
    <source>
        <dbReference type="ARBA" id="ARBA00022730"/>
    </source>
</evidence>
<dbReference type="Pfam" id="PF00297">
    <property type="entry name" value="Ribosomal_L3"/>
    <property type="match status" value="1"/>
</dbReference>
<dbReference type="InParanoid" id="A0A140L598"/>
<reference evidence="10 11" key="1">
    <citation type="submission" date="2015-12" db="EMBL/GenBank/DDBJ databases">
        <title>Draft genome sequnece of Fervidicola ferrireducens strain Y170.</title>
        <authorList>
            <person name="Patel B.K."/>
        </authorList>
    </citation>
    <scope>NUCLEOTIDE SEQUENCE [LARGE SCALE GENOMIC DNA]</scope>
    <source>
        <strain evidence="10 11">Y170</strain>
    </source>
</reference>